<protein>
    <submittedName>
        <fullName evidence="2">Uncharacterized protein</fullName>
    </submittedName>
</protein>
<feature type="region of interest" description="Disordered" evidence="1">
    <location>
        <begin position="152"/>
        <end position="201"/>
    </location>
</feature>
<name>A0ABQ7PT08_PLUXY</name>
<evidence type="ECO:0000256" key="1">
    <source>
        <dbReference type="SAM" id="MobiDB-lite"/>
    </source>
</evidence>
<gene>
    <name evidence="2" type="ORF">JYU34_021190</name>
</gene>
<feature type="compositionally biased region" description="Pro residues" evidence="1">
    <location>
        <begin position="85"/>
        <end position="103"/>
    </location>
</feature>
<organism evidence="2 3">
    <name type="scientific">Plutella xylostella</name>
    <name type="common">Diamondback moth</name>
    <name type="synonym">Plutella maculipennis</name>
    <dbReference type="NCBI Taxonomy" id="51655"/>
    <lineage>
        <taxon>Eukaryota</taxon>
        <taxon>Metazoa</taxon>
        <taxon>Ecdysozoa</taxon>
        <taxon>Arthropoda</taxon>
        <taxon>Hexapoda</taxon>
        <taxon>Insecta</taxon>
        <taxon>Pterygota</taxon>
        <taxon>Neoptera</taxon>
        <taxon>Endopterygota</taxon>
        <taxon>Lepidoptera</taxon>
        <taxon>Glossata</taxon>
        <taxon>Ditrysia</taxon>
        <taxon>Yponomeutoidea</taxon>
        <taxon>Plutellidae</taxon>
        <taxon>Plutella</taxon>
    </lineage>
</organism>
<proteinExistence type="predicted"/>
<reference evidence="2 3" key="1">
    <citation type="submission" date="2021-06" db="EMBL/GenBank/DDBJ databases">
        <title>A haploid diamondback moth (Plutella xylostella L.) genome assembly resolves 31 chromosomes and identifies a diamide resistance mutation.</title>
        <authorList>
            <person name="Ward C.M."/>
            <person name="Perry K.D."/>
            <person name="Baker G."/>
            <person name="Powis K."/>
            <person name="Heckel D.G."/>
            <person name="Baxter S.W."/>
        </authorList>
    </citation>
    <scope>NUCLEOTIDE SEQUENCE [LARGE SCALE GENOMIC DNA]</scope>
    <source>
        <strain evidence="2 3">LV</strain>
        <tissue evidence="2">Single pupa</tissue>
    </source>
</reference>
<feature type="compositionally biased region" description="Low complexity" evidence="1">
    <location>
        <begin position="163"/>
        <end position="172"/>
    </location>
</feature>
<dbReference type="Proteomes" id="UP000823941">
    <property type="component" value="Chromosome 29"/>
</dbReference>
<evidence type="ECO:0000313" key="3">
    <source>
        <dbReference type="Proteomes" id="UP000823941"/>
    </source>
</evidence>
<dbReference type="EMBL" id="JAHIBW010000029">
    <property type="protein sequence ID" value="KAG7296095.1"/>
    <property type="molecule type" value="Genomic_DNA"/>
</dbReference>
<comment type="caution">
    <text evidence="2">The sequence shown here is derived from an EMBL/GenBank/DDBJ whole genome shotgun (WGS) entry which is preliminary data.</text>
</comment>
<sequence length="318" mass="34518">MVGKKGEGENIECEIKVLLFSTICVVCRGSGLPVAQVLPVGQVPAQVGPPTVLAQSSQYFQRTFNRLVAAPAVFETPVVPVAEPPPVLPEPPATRPPAPPAPTQPVFLNAQPNVAIAVATAHAAAPVATVLLPPYPFGLPPGFTFPINVVPTEEEETSRDPEPTTTTTQRAPPQQPQPNPASSNLETFSQGLPSNQNGNFKQYYAPPIQQIPLEMTPPKPIKLKTSVEVVPVPLQYIAPPPIRSQPIRHIHTFVPTKARIIIRPVVHRPARLVIYRRPVPSSRNAPRIAPVMMRRMAKDTEPTTIRPFDTPTTKPPRV</sequence>
<evidence type="ECO:0000313" key="2">
    <source>
        <dbReference type="EMBL" id="KAG7296095.1"/>
    </source>
</evidence>
<feature type="region of interest" description="Disordered" evidence="1">
    <location>
        <begin position="85"/>
        <end position="104"/>
    </location>
</feature>
<keyword evidence="3" id="KW-1185">Reference proteome</keyword>
<feature type="compositionally biased region" description="Polar residues" evidence="1">
    <location>
        <begin position="180"/>
        <end position="200"/>
    </location>
</feature>
<accession>A0ABQ7PT08</accession>